<feature type="transmembrane region" description="Helical" evidence="1">
    <location>
        <begin position="153"/>
        <end position="170"/>
    </location>
</feature>
<dbReference type="InterPro" id="IPR021354">
    <property type="entry name" value="DUF2975"/>
</dbReference>
<keyword evidence="1" id="KW-0812">Transmembrane</keyword>
<evidence type="ECO:0000313" key="3">
    <source>
        <dbReference type="Proteomes" id="UP000023775"/>
    </source>
</evidence>
<dbReference type="EMBL" id="APVG01000021">
    <property type="protein sequence ID" value="ENY72142.1"/>
    <property type="molecule type" value="Genomic_DNA"/>
</dbReference>
<keyword evidence="1" id="KW-1133">Transmembrane helix</keyword>
<accession>N9VA74</accession>
<feature type="transmembrane region" description="Helical" evidence="1">
    <location>
        <begin position="113"/>
        <end position="133"/>
    </location>
</feature>
<dbReference type="Pfam" id="PF11188">
    <property type="entry name" value="DUF2975"/>
    <property type="match status" value="1"/>
</dbReference>
<comment type="caution">
    <text evidence="2">The sequence shown here is derived from an EMBL/GenBank/DDBJ whole genome shotgun (WGS) entry which is preliminary data.</text>
</comment>
<dbReference type="PATRIC" id="fig|1268237.3.peg.1907"/>
<organism evidence="2 3">
    <name type="scientific">Aeromonas diversa CDC 2478-85</name>
    <dbReference type="NCBI Taxonomy" id="1268237"/>
    <lineage>
        <taxon>Bacteria</taxon>
        <taxon>Pseudomonadati</taxon>
        <taxon>Pseudomonadota</taxon>
        <taxon>Gammaproteobacteria</taxon>
        <taxon>Aeromonadales</taxon>
        <taxon>Aeromonadaceae</taxon>
        <taxon>Aeromonas</taxon>
    </lineage>
</organism>
<evidence type="ECO:0000313" key="2">
    <source>
        <dbReference type="EMBL" id="ENY72142.1"/>
    </source>
</evidence>
<reference evidence="2 3" key="1">
    <citation type="journal article" date="2013" name="Genome Announc.">
        <title>Draft Genome Sequence of the Aeromonas diversa Type Strain.</title>
        <authorList>
            <person name="Farfan M."/>
            <person name="Spataro N."/>
            <person name="Sanglas A."/>
            <person name="Albarral V."/>
            <person name="Loren J.G."/>
            <person name="Bosch E."/>
            <person name="Fuste M.C."/>
        </authorList>
    </citation>
    <scope>NUCLEOTIDE SEQUENCE [LARGE SCALE GENOMIC DNA]</scope>
    <source>
        <strain evidence="2 3">2478-85</strain>
    </source>
</reference>
<feature type="transmembrane region" description="Helical" evidence="1">
    <location>
        <begin position="12"/>
        <end position="34"/>
    </location>
</feature>
<proteinExistence type="predicted"/>
<keyword evidence="3" id="KW-1185">Reference proteome</keyword>
<dbReference type="AlphaFoldDB" id="N9VA74"/>
<evidence type="ECO:0000256" key="1">
    <source>
        <dbReference type="SAM" id="Phobius"/>
    </source>
</evidence>
<dbReference type="Proteomes" id="UP000023775">
    <property type="component" value="Unassembled WGS sequence"/>
</dbReference>
<gene>
    <name evidence="2" type="ORF">G114_09689</name>
</gene>
<keyword evidence="1" id="KW-0472">Membrane</keyword>
<sequence length="183" mass="21040">MTNYPKNHSALWIEGILILGMLITPLITLCVPWLKADFAIEAFQSVLEQSPGAQPLEFYLPEVTLLTKILQISFELFTDAIFIMVLWQLKQLCSGYRRQELFTLEQICRYKKLGLWICMIFVSNFLRTPLLSIIMSMSAPEHLITFHLETTDLRELLVGVAVLALYRVMLEAKRMADDQALTV</sequence>
<protein>
    <recommendedName>
        <fullName evidence="4">DUF2975 domain-containing protein</fullName>
    </recommendedName>
</protein>
<evidence type="ECO:0008006" key="4">
    <source>
        <dbReference type="Google" id="ProtNLM"/>
    </source>
</evidence>
<name>N9VA74_9GAMM</name>